<sequence>MKRSWFVVFITLLVIFVLVDLLFVSEHGHSAFPWSHLAGFFALLGFFGCLAIIAVAKLIGHYWLQRKEDYYDRDDDDE</sequence>
<accession>X1IL14</accession>
<organism evidence="2">
    <name type="scientific">marine sediment metagenome</name>
    <dbReference type="NCBI Taxonomy" id="412755"/>
    <lineage>
        <taxon>unclassified sequences</taxon>
        <taxon>metagenomes</taxon>
        <taxon>ecological metagenomes</taxon>
    </lineage>
</organism>
<feature type="transmembrane region" description="Helical" evidence="1">
    <location>
        <begin position="37"/>
        <end position="59"/>
    </location>
</feature>
<comment type="caution">
    <text evidence="2">The sequence shown here is derived from an EMBL/GenBank/DDBJ whole genome shotgun (WGS) entry which is preliminary data.</text>
</comment>
<reference evidence="2" key="1">
    <citation type="journal article" date="2014" name="Front. Microbiol.">
        <title>High frequency of phylogenetically diverse reductive dehalogenase-homologous genes in deep subseafloor sedimentary metagenomes.</title>
        <authorList>
            <person name="Kawai M."/>
            <person name="Futagami T."/>
            <person name="Toyoda A."/>
            <person name="Takaki Y."/>
            <person name="Nishi S."/>
            <person name="Hori S."/>
            <person name="Arai W."/>
            <person name="Tsubouchi T."/>
            <person name="Morono Y."/>
            <person name="Uchiyama I."/>
            <person name="Ito T."/>
            <person name="Fujiyama A."/>
            <person name="Inagaki F."/>
            <person name="Takami H."/>
        </authorList>
    </citation>
    <scope>NUCLEOTIDE SEQUENCE</scope>
    <source>
        <strain evidence="2">Expedition CK06-06</strain>
    </source>
</reference>
<keyword evidence="1" id="KW-0472">Membrane</keyword>
<dbReference type="EMBL" id="BARU01038233">
    <property type="protein sequence ID" value="GAH82402.1"/>
    <property type="molecule type" value="Genomic_DNA"/>
</dbReference>
<keyword evidence="1" id="KW-1133">Transmembrane helix</keyword>
<name>X1IL14_9ZZZZ</name>
<keyword evidence="1" id="KW-0812">Transmembrane</keyword>
<gene>
    <name evidence="2" type="ORF">S03H2_59458</name>
</gene>
<feature type="transmembrane region" description="Helical" evidence="1">
    <location>
        <begin position="5"/>
        <end position="25"/>
    </location>
</feature>
<evidence type="ECO:0000313" key="2">
    <source>
        <dbReference type="EMBL" id="GAH82402.1"/>
    </source>
</evidence>
<dbReference type="AlphaFoldDB" id="X1IL14"/>
<protein>
    <submittedName>
        <fullName evidence="2">Uncharacterized protein</fullName>
    </submittedName>
</protein>
<evidence type="ECO:0000256" key="1">
    <source>
        <dbReference type="SAM" id="Phobius"/>
    </source>
</evidence>
<proteinExistence type="predicted"/>